<dbReference type="InterPro" id="IPR056632">
    <property type="entry name" value="DUF7730"/>
</dbReference>
<keyword evidence="3" id="KW-1185">Reference proteome</keyword>
<dbReference type="Pfam" id="PF24864">
    <property type="entry name" value="DUF7730"/>
    <property type="match status" value="1"/>
</dbReference>
<dbReference type="Proteomes" id="UP000813385">
    <property type="component" value="Unassembled WGS sequence"/>
</dbReference>
<dbReference type="AlphaFoldDB" id="A0A8K0THX1"/>
<evidence type="ECO:0000259" key="1">
    <source>
        <dbReference type="Pfam" id="PF24864"/>
    </source>
</evidence>
<protein>
    <recommendedName>
        <fullName evidence="1">DUF7730 domain-containing protein</fullName>
    </recommendedName>
</protein>
<sequence length="399" mass="46058">MRRLFHIVKQRRFLPDDTPVSEFDGSLPFLPPAIELGPPTQQQCRLFQLPVEIYTQILASAFTGHFIHINLLPVPVRGLERERYKRYDNRSDEMKKRQKTWSRNRLAEAKIMAWRGVVCERTVLDEGSEVLAKHGDYCLHGEGRCGSHARSEPEYHTLEALGFLLSCKQGYLDLVHMLYSTNTFIINTHRLLHAVVAQIVPGTPRVISPMIHHVTSLELFASFRLFEHYSITQENPTADELSERQRFRNFIDLFPNAFPNLTRLHIHFENGLFYGFAGIGVLHKFDDLKTEFLEPLRLLAGKLPRLRHFSAAMEFPIFDKLLNADDGMSKEKYKMMLARDGLYGARVWYPSGALEEERGRPGLGFWVMKGSPRALRDAEERRMLYEDVCCPGCFRGCTD</sequence>
<evidence type="ECO:0000313" key="3">
    <source>
        <dbReference type="Proteomes" id="UP000813385"/>
    </source>
</evidence>
<dbReference type="PANTHER" id="PTHR38790:SF9">
    <property type="entry name" value="F-BOX DOMAIN-CONTAINING PROTEIN"/>
    <property type="match status" value="1"/>
</dbReference>
<gene>
    <name evidence="2" type="ORF">B0T11DRAFT_58211</name>
</gene>
<proteinExistence type="predicted"/>
<feature type="domain" description="DUF7730" evidence="1">
    <location>
        <begin position="40"/>
        <end position="200"/>
    </location>
</feature>
<evidence type="ECO:0000313" key="2">
    <source>
        <dbReference type="EMBL" id="KAH7367835.1"/>
    </source>
</evidence>
<comment type="caution">
    <text evidence="2">The sequence shown here is derived from an EMBL/GenBank/DDBJ whole genome shotgun (WGS) entry which is preliminary data.</text>
</comment>
<dbReference type="PANTHER" id="PTHR38790">
    <property type="entry name" value="2EXR DOMAIN-CONTAINING PROTEIN-RELATED"/>
    <property type="match status" value="1"/>
</dbReference>
<reference evidence="2" key="1">
    <citation type="journal article" date="2021" name="Nat. Commun.">
        <title>Genetic determinants of endophytism in the Arabidopsis root mycobiome.</title>
        <authorList>
            <person name="Mesny F."/>
            <person name="Miyauchi S."/>
            <person name="Thiergart T."/>
            <person name="Pickel B."/>
            <person name="Atanasova L."/>
            <person name="Karlsson M."/>
            <person name="Huettel B."/>
            <person name="Barry K.W."/>
            <person name="Haridas S."/>
            <person name="Chen C."/>
            <person name="Bauer D."/>
            <person name="Andreopoulos W."/>
            <person name="Pangilinan J."/>
            <person name="LaButti K."/>
            <person name="Riley R."/>
            <person name="Lipzen A."/>
            <person name="Clum A."/>
            <person name="Drula E."/>
            <person name="Henrissat B."/>
            <person name="Kohler A."/>
            <person name="Grigoriev I.V."/>
            <person name="Martin F.M."/>
            <person name="Hacquard S."/>
        </authorList>
    </citation>
    <scope>NUCLEOTIDE SEQUENCE</scope>
    <source>
        <strain evidence="2">MPI-CAGE-AT-0016</strain>
    </source>
</reference>
<dbReference type="EMBL" id="JAGPXD010000002">
    <property type="protein sequence ID" value="KAH7367835.1"/>
    <property type="molecule type" value="Genomic_DNA"/>
</dbReference>
<name>A0A8K0THX1_9PEZI</name>
<accession>A0A8K0THX1</accession>
<dbReference type="OrthoDB" id="515692at2759"/>
<organism evidence="2 3">
    <name type="scientific">Plectosphaerella cucumerina</name>
    <dbReference type="NCBI Taxonomy" id="40658"/>
    <lineage>
        <taxon>Eukaryota</taxon>
        <taxon>Fungi</taxon>
        <taxon>Dikarya</taxon>
        <taxon>Ascomycota</taxon>
        <taxon>Pezizomycotina</taxon>
        <taxon>Sordariomycetes</taxon>
        <taxon>Hypocreomycetidae</taxon>
        <taxon>Glomerellales</taxon>
        <taxon>Plectosphaerellaceae</taxon>
        <taxon>Plectosphaerella</taxon>
    </lineage>
</organism>